<dbReference type="HOGENOM" id="CLU_1061704_0_0_1"/>
<dbReference type="EMBL" id="KL198112">
    <property type="protein sequence ID" value="KDQ07214.1"/>
    <property type="molecule type" value="Genomic_DNA"/>
</dbReference>
<feature type="compositionally biased region" description="Low complexity" evidence="1">
    <location>
        <begin position="240"/>
        <end position="255"/>
    </location>
</feature>
<dbReference type="AlphaFoldDB" id="A0A067LVM1"/>
<keyword evidence="4" id="KW-1185">Reference proteome</keyword>
<dbReference type="InParanoid" id="A0A067LVM1"/>
<accession>A0A067LVM1</accession>
<protein>
    <submittedName>
        <fullName evidence="3">Uncharacterized protein</fullName>
    </submittedName>
</protein>
<feature type="signal peptide" evidence="2">
    <location>
        <begin position="1"/>
        <end position="18"/>
    </location>
</feature>
<dbReference type="Proteomes" id="UP000027195">
    <property type="component" value="Unassembled WGS sequence"/>
</dbReference>
<feature type="region of interest" description="Disordered" evidence="1">
    <location>
        <begin position="240"/>
        <end position="262"/>
    </location>
</feature>
<keyword evidence="2" id="KW-0732">Signal</keyword>
<name>A0A067LVM1_BOTB1</name>
<evidence type="ECO:0000256" key="1">
    <source>
        <dbReference type="SAM" id="MobiDB-lite"/>
    </source>
</evidence>
<sequence>MLVISILAVALPLFSGFAQTPHVDPPPTPTVRPPTTTTTTTFSGTAPAPLPSFSLPKPNVRRRAPAFAFAPAASPSATPAPTACYFPAAPTPTRAPPRSASPSSPAAPAAPAPRFTRTIHSALTEAALDVAKLASKLHATAVRSLSLPLAAIETYLSATFNPPVRAQNAVYIKYPVAPPPTAMPVSAPHSVVPRTPSSIQVLTRRVAACFDYLLHSFATVLARAPSPILLPAAAAAQSSAAPAPASSSQEPKPSANDFLVEL</sequence>
<evidence type="ECO:0000256" key="2">
    <source>
        <dbReference type="SAM" id="SignalP"/>
    </source>
</evidence>
<gene>
    <name evidence="3" type="ORF">BOTBODRAFT_180881</name>
</gene>
<evidence type="ECO:0000313" key="3">
    <source>
        <dbReference type="EMBL" id="KDQ07214.1"/>
    </source>
</evidence>
<feature type="compositionally biased region" description="Low complexity" evidence="1">
    <location>
        <begin position="96"/>
        <end position="113"/>
    </location>
</feature>
<evidence type="ECO:0000313" key="4">
    <source>
        <dbReference type="Proteomes" id="UP000027195"/>
    </source>
</evidence>
<feature type="region of interest" description="Disordered" evidence="1">
    <location>
        <begin position="24"/>
        <end position="55"/>
    </location>
</feature>
<reference evidence="4" key="1">
    <citation type="journal article" date="2014" name="Proc. Natl. Acad. Sci. U.S.A.">
        <title>Extensive sampling of basidiomycete genomes demonstrates inadequacy of the white-rot/brown-rot paradigm for wood decay fungi.</title>
        <authorList>
            <person name="Riley R."/>
            <person name="Salamov A.A."/>
            <person name="Brown D.W."/>
            <person name="Nagy L.G."/>
            <person name="Floudas D."/>
            <person name="Held B.W."/>
            <person name="Levasseur A."/>
            <person name="Lombard V."/>
            <person name="Morin E."/>
            <person name="Otillar R."/>
            <person name="Lindquist E.A."/>
            <person name="Sun H."/>
            <person name="LaButti K.M."/>
            <person name="Schmutz J."/>
            <person name="Jabbour D."/>
            <person name="Luo H."/>
            <person name="Baker S.E."/>
            <person name="Pisabarro A.G."/>
            <person name="Walton J.D."/>
            <person name="Blanchette R.A."/>
            <person name="Henrissat B."/>
            <person name="Martin F."/>
            <person name="Cullen D."/>
            <person name="Hibbett D.S."/>
            <person name="Grigoriev I.V."/>
        </authorList>
    </citation>
    <scope>NUCLEOTIDE SEQUENCE [LARGE SCALE GENOMIC DNA]</scope>
    <source>
        <strain evidence="4">FD-172 SS1</strain>
    </source>
</reference>
<feature type="chain" id="PRO_5001640791" evidence="2">
    <location>
        <begin position="19"/>
        <end position="262"/>
    </location>
</feature>
<feature type="compositionally biased region" description="Low complexity" evidence="1">
    <location>
        <begin position="33"/>
        <end position="47"/>
    </location>
</feature>
<proteinExistence type="predicted"/>
<feature type="region of interest" description="Disordered" evidence="1">
    <location>
        <begin position="89"/>
        <end position="113"/>
    </location>
</feature>
<organism evidence="3 4">
    <name type="scientific">Botryobasidium botryosum (strain FD-172 SS1)</name>
    <dbReference type="NCBI Taxonomy" id="930990"/>
    <lineage>
        <taxon>Eukaryota</taxon>
        <taxon>Fungi</taxon>
        <taxon>Dikarya</taxon>
        <taxon>Basidiomycota</taxon>
        <taxon>Agaricomycotina</taxon>
        <taxon>Agaricomycetes</taxon>
        <taxon>Cantharellales</taxon>
        <taxon>Botryobasidiaceae</taxon>
        <taxon>Botryobasidium</taxon>
    </lineage>
</organism>